<protein>
    <submittedName>
        <fullName evidence="2">Uncharacterized protein</fullName>
    </submittedName>
</protein>
<organism evidence="2 3">
    <name type="scientific">Knipowitschia caucasica</name>
    <name type="common">Caucasian dwarf goby</name>
    <name type="synonym">Pomatoschistus caucasicus</name>
    <dbReference type="NCBI Taxonomy" id="637954"/>
    <lineage>
        <taxon>Eukaryota</taxon>
        <taxon>Metazoa</taxon>
        <taxon>Chordata</taxon>
        <taxon>Craniata</taxon>
        <taxon>Vertebrata</taxon>
        <taxon>Euteleostomi</taxon>
        <taxon>Actinopterygii</taxon>
        <taxon>Neopterygii</taxon>
        <taxon>Teleostei</taxon>
        <taxon>Neoteleostei</taxon>
        <taxon>Acanthomorphata</taxon>
        <taxon>Gobiaria</taxon>
        <taxon>Gobiiformes</taxon>
        <taxon>Gobioidei</taxon>
        <taxon>Gobiidae</taxon>
        <taxon>Gobiinae</taxon>
        <taxon>Knipowitschia</taxon>
    </lineage>
</organism>
<feature type="region of interest" description="Disordered" evidence="1">
    <location>
        <begin position="55"/>
        <end position="82"/>
    </location>
</feature>
<dbReference type="EMBL" id="OZ035823">
    <property type="protein sequence ID" value="CAL1569311.1"/>
    <property type="molecule type" value="Genomic_DNA"/>
</dbReference>
<dbReference type="Proteomes" id="UP001497482">
    <property type="component" value="Chromosome 1"/>
</dbReference>
<evidence type="ECO:0000313" key="3">
    <source>
        <dbReference type="Proteomes" id="UP001497482"/>
    </source>
</evidence>
<evidence type="ECO:0000313" key="2">
    <source>
        <dbReference type="EMBL" id="CAL1569311.1"/>
    </source>
</evidence>
<reference evidence="2 3" key="1">
    <citation type="submission" date="2024-04" db="EMBL/GenBank/DDBJ databases">
        <authorList>
            <person name="Waldvogel A.-M."/>
            <person name="Schoenle A."/>
        </authorList>
    </citation>
    <scope>NUCLEOTIDE SEQUENCE [LARGE SCALE GENOMIC DNA]</scope>
</reference>
<sequence length="82" mass="8999">MGHTPLRLGVSCRGRAAGHWIRLQSHGNPIGPVLTPAITPLTPCWREVHDGEKGSGIVFQRRRGQTSHTGQREEHGMLTELA</sequence>
<evidence type="ECO:0000256" key="1">
    <source>
        <dbReference type="SAM" id="MobiDB-lite"/>
    </source>
</evidence>
<dbReference type="AlphaFoldDB" id="A0AAV2IVM8"/>
<keyword evidence="3" id="KW-1185">Reference proteome</keyword>
<proteinExistence type="predicted"/>
<accession>A0AAV2IVM8</accession>
<gene>
    <name evidence="2" type="ORF">KC01_LOCUS1766</name>
</gene>
<name>A0AAV2IVM8_KNICA</name>
<feature type="compositionally biased region" description="Basic and acidic residues" evidence="1">
    <location>
        <begin position="70"/>
        <end position="82"/>
    </location>
</feature>